<evidence type="ECO:0000256" key="1">
    <source>
        <dbReference type="ARBA" id="ARBA00008078"/>
    </source>
</evidence>
<evidence type="ECO:0000256" key="3">
    <source>
        <dbReference type="ARBA" id="ARBA00034031"/>
    </source>
</evidence>
<evidence type="ECO:0000256" key="4">
    <source>
        <dbReference type="SAM" id="MobiDB-lite"/>
    </source>
</evidence>
<feature type="compositionally biased region" description="Basic and acidic residues" evidence="4">
    <location>
        <begin position="446"/>
        <end position="479"/>
    </location>
</feature>
<dbReference type="AlphaFoldDB" id="A0A9W7KUT9"/>
<sequence>MDAAHAVVSSPPQRGPQSSSSMNNSSSTCTLIHSPSVSNSLCSSLRQPSNYIGLSTIRPSTHLEALLHKTTMGRKVRKNEKGDVVGKERALDAVIKEKAEVTKTLVPLESQFPDIRNLSKADRSSPNFFLLMKSRARLKRLDSLISEISLLKKSKKTEQLTALGVADEYDQNRQTPLMLSDAASRYALSCGNIIISGSNSTSLIPKNCPGYFEGHPVSNCCNLACSWVSKVEAGMEGAVKERMEEENIRAMPYTVTPEAWKRMNPLNGEGKKGEDVVVGGLATVKGTESSDPNSHEIPFAPLPSLKSETEETVSLPTTTLAVAYANLQEMGLHVSCGAKFGADFLIYDGPRDGRHAFGGVRCYGYRKVVGVENEGDVKPPSAQDLAGFVRGLNTVGKIGLLAFVEEQVERREGVVVTVGYRVGYVDLVLEKILTAETHKKRGRTEKRKDMSKNLSKEDDNDNDKGGGKGKKGGDGEGRPKQKKKKP</sequence>
<dbReference type="GO" id="GO:0006388">
    <property type="term" value="P:tRNA splicing, via endonucleolytic cleavage and ligation"/>
    <property type="evidence" value="ECO:0007669"/>
    <property type="project" value="InterPro"/>
</dbReference>
<dbReference type="Pfam" id="PF01974">
    <property type="entry name" value="tRNA_int_endo"/>
    <property type="match status" value="1"/>
</dbReference>
<dbReference type="CDD" id="cd22363">
    <property type="entry name" value="tRNA-intron_lyase_C"/>
    <property type="match status" value="1"/>
</dbReference>
<accession>A0A9W7KUT9</accession>
<comment type="similarity">
    <text evidence="1">Belongs to the tRNA-intron endonuclease family.</text>
</comment>
<dbReference type="InterPro" id="IPR011856">
    <property type="entry name" value="tRNA_endonuc-like_dom_sf"/>
</dbReference>
<feature type="region of interest" description="Disordered" evidence="4">
    <location>
        <begin position="439"/>
        <end position="486"/>
    </location>
</feature>
<dbReference type="Proteomes" id="UP001165160">
    <property type="component" value="Unassembled WGS sequence"/>
</dbReference>
<reference evidence="7" key="1">
    <citation type="journal article" date="2023" name="Commun. Biol.">
        <title>Genome analysis of Parmales, the sister group of diatoms, reveals the evolutionary specialization of diatoms from phago-mixotrophs to photoautotrophs.</title>
        <authorList>
            <person name="Ban H."/>
            <person name="Sato S."/>
            <person name="Yoshikawa S."/>
            <person name="Yamada K."/>
            <person name="Nakamura Y."/>
            <person name="Ichinomiya M."/>
            <person name="Sato N."/>
            <person name="Blanc-Mathieu R."/>
            <person name="Endo H."/>
            <person name="Kuwata A."/>
            <person name="Ogata H."/>
        </authorList>
    </citation>
    <scope>NUCLEOTIDE SEQUENCE [LARGE SCALE GENOMIC DNA]</scope>
    <source>
        <strain evidence="7">NIES 3699</strain>
    </source>
</reference>
<comment type="caution">
    <text evidence="6">The sequence shown here is derived from an EMBL/GenBank/DDBJ whole genome shotgun (WGS) entry which is preliminary data.</text>
</comment>
<dbReference type="EC" id="4.6.1.16" evidence="2"/>
<dbReference type="GO" id="GO:0003676">
    <property type="term" value="F:nucleic acid binding"/>
    <property type="evidence" value="ECO:0007669"/>
    <property type="project" value="InterPro"/>
</dbReference>
<protein>
    <recommendedName>
        <fullName evidence="2">tRNA-intron lyase</fullName>
        <ecNumber evidence="2">4.6.1.16</ecNumber>
    </recommendedName>
</protein>
<proteinExistence type="inferred from homology"/>
<feature type="region of interest" description="Disordered" evidence="4">
    <location>
        <begin position="1"/>
        <end position="30"/>
    </location>
</feature>
<gene>
    <name evidence="6" type="ORF">TrVE_jg7143</name>
</gene>
<dbReference type="InterPro" id="IPR006677">
    <property type="entry name" value="tRNA_intron_Endonuc_cat-like"/>
</dbReference>
<dbReference type="InterPro" id="IPR036167">
    <property type="entry name" value="tRNA_intron_Endo_cat-like_sf"/>
</dbReference>
<comment type="catalytic activity">
    <reaction evidence="3">
        <text>pretRNA = a 3'-half-tRNA molecule with a 5'-OH end + a 5'-half-tRNA molecule with a 2',3'-cyclic phosphate end + an intron with a 2',3'-cyclic phosphate and a 5'-hydroxyl terminus.</text>
        <dbReference type="EC" id="4.6.1.16"/>
    </reaction>
</comment>
<name>A0A9W7KUT9_9STRA</name>
<dbReference type="EMBL" id="BRXX01000438">
    <property type="protein sequence ID" value="GMI12111.1"/>
    <property type="molecule type" value="Genomic_DNA"/>
</dbReference>
<evidence type="ECO:0000259" key="5">
    <source>
        <dbReference type="Pfam" id="PF01974"/>
    </source>
</evidence>
<dbReference type="GO" id="GO:0005634">
    <property type="term" value="C:nucleus"/>
    <property type="evidence" value="ECO:0007669"/>
    <property type="project" value="UniProtKB-ARBA"/>
</dbReference>
<keyword evidence="7" id="KW-1185">Reference proteome</keyword>
<dbReference type="SUPFAM" id="SSF53032">
    <property type="entry name" value="tRNA-intron endonuclease catalytic domain-like"/>
    <property type="match status" value="1"/>
</dbReference>
<feature type="domain" description="tRNA intron endonuclease catalytic" evidence="5">
    <location>
        <begin position="322"/>
        <end position="407"/>
    </location>
</feature>
<feature type="compositionally biased region" description="Low complexity" evidence="4">
    <location>
        <begin position="9"/>
        <end position="27"/>
    </location>
</feature>
<organism evidence="6 7">
    <name type="scientific">Triparma verrucosa</name>
    <dbReference type="NCBI Taxonomy" id="1606542"/>
    <lineage>
        <taxon>Eukaryota</taxon>
        <taxon>Sar</taxon>
        <taxon>Stramenopiles</taxon>
        <taxon>Ochrophyta</taxon>
        <taxon>Bolidophyceae</taxon>
        <taxon>Parmales</taxon>
        <taxon>Triparmaceae</taxon>
        <taxon>Triparma</taxon>
    </lineage>
</organism>
<evidence type="ECO:0000256" key="2">
    <source>
        <dbReference type="ARBA" id="ARBA00012573"/>
    </source>
</evidence>
<evidence type="ECO:0000313" key="7">
    <source>
        <dbReference type="Proteomes" id="UP001165160"/>
    </source>
</evidence>
<dbReference type="Gene3D" id="3.40.1350.10">
    <property type="match status" value="1"/>
</dbReference>
<evidence type="ECO:0000313" key="6">
    <source>
        <dbReference type="EMBL" id="GMI12111.1"/>
    </source>
</evidence>
<dbReference type="GO" id="GO:0000213">
    <property type="term" value="F:tRNA-intron lyase activity"/>
    <property type="evidence" value="ECO:0007669"/>
    <property type="project" value="UniProtKB-EC"/>
</dbReference>